<dbReference type="InterPro" id="IPR036390">
    <property type="entry name" value="WH_DNA-bd_sf"/>
</dbReference>
<keyword evidence="6" id="KW-1185">Reference proteome</keyword>
<dbReference type="Proteomes" id="UP000093199">
    <property type="component" value="Unassembled WGS sequence"/>
</dbReference>
<keyword evidence="1" id="KW-0805">Transcription regulation</keyword>
<dbReference type="EMBL" id="MASJ01000038">
    <property type="protein sequence ID" value="OCS83411.1"/>
    <property type="molecule type" value="Genomic_DNA"/>
</dbReference>
<dbReference type="PROSITE" id="PS50995">
    <property type="entry name" value="HTH_MARR_2"/>
    <property type="match status" value="1"/>
</dbReference>
<dbReference type="PANTHER" id="PTHR42756">
    <property type="entry name" value="TRANSCRIPTIONAL REGULATOR, MARR"/>
    <property type="match status" value="1"/>
</dbReference>
<organism evidence="5 6">
    <name type="scientific">Caryophanon tenue</name>
    <dbReference type="NCBI Taxonomy" id="33978"/>
    <lineage>
        <taxon>Bacteria</taxon>
        <taxon>Bacillati</taxon>
        <taxon>Bacillota</taxon>
        <taxon>Bacilli</taxon>
        <taxon>Bacillales</taxon>
        <taxon>Caryophanaceae</taxon>
        <taxon>Caryophanon</taxon>
    </lineage>
</organism>
<proteinExistence type="predicted"/>
<evidence type="ECO:0000256" key="1">
    <source>
        <dbReference type="ARBA" id="ARBA00023015"/>
    </source>
</evidence>
<dbReference type="Gene3D" id="1.10.10.10">
    <property type="entry name" value="Winged helix-like DNA-binding domain superfamily/Winged helix DNA-binding domain"/>
    <property type="match status" value="1"/>
</dbReference>
<reference evidence="5 6" key="1">
    <citation type="submission" date="2016-07" db="EMBL/GenBank/DDBJ databases">
        <title>Caryophanon tenue genome sequencing.</title>
        <authorList>
            <person name="Verma A."/>
            <person name="Pal Y."/>
            <person name="Krishnamurthi S."/>
        </authorList>
    </citation>
    <scope>NUCLEOTIDE SEQUENCE [LARGE SCALE GENOMIC DNA]</scope>
    <source>
        <strain evidence="5 6">DSM 14152</strain>
    </source>
</reference>
<evidence type="ECO:0000256" key="3">
    <source>
        <dbReference type="ARBA" id="ARBA00023163"/>
    </source>
</evidence>
<sequence length="145" mass="16611">MYLTANLDNQLCFEVYKTASYFNKLYTQALAPFQLTYSQYLVLMVLWEKDGVITKEIGEKLGLGIGTLNPILSKLQQRGWIEKATSPNDKRATIISLTLHAVEQQAAIEQSICDEILRCSDLLKLEKDVHDNLRTLNNCFAKYYK</sequence>
<dbReference type="GO" id="GO:0003700">
    <property type="term" value="F:DNA-binding transcription factor activity"/>
    <property type="evidence" value="ECO:0007669"/>
    <property type="project" value="InterPro"/>
</dbReference>
<evidence type="ECO:0000313" key="5">
    <source>
        <dbReference type="EMBL" id="OCS83411.1"/>
    </source>
</evidence>
<dbReference type="InterPro" id="IPR000835">
    <property type="entry name" value="HTH_MarR-typ"/>
</dbReference>
<keyword evidence="2" id="KW-0238">DNA-binding</keyword>
<name>A0A1C0Y8C7_9BACL</name>
<gene>
    <name evidence="5" type="ORF">A6M13_05140</name>
</gene>
<keyword evidence="3" id="KW-0804">Transcription</keyword>
<dbReference type="Pfam" id="PF01047">
    <property type="entry name" value="MarR"/>
    <property type="match status" value="1"/>
</dbReference>
<evidence type="ECO:0000259" key="4">
    <source>
        <dbReference type="PROSITE" id="PS50995"/>
    </source>
</evidence>
<dbReference type="SUPFAM" id="SSF46785">
    <property type="entry name" value="Winged helix' DNA-binding domain"/>
    <property type="match status" value="1"/>
</dbReference>
<dbReference type="PANTHER" id="PTHR42756:SF1">
    <property type="entry name" value="TRANSCRIPTIONAL REPRESSOR OF EMRAB OPERON"/>
    <property type="match status" value="1"/>
</dbReference>
<dbReference type="AlphaFoldDB" id="A0A1C0Y8C7"/>
<dbReference type="InterPro" id="IPR036388">
    <property type="entry name" value="WH-like_DNA-bd_sf"/>
</dbReference>
<feature type="domain" description="HTH marR-type" evidence="4">
    <location>
        <begin position="8"/>
        <end position="145"/>
    </location>
</feature>
<comment type="caution">
    <text evidence="5">The sequence shown here is derived from an EMBL/GenBank/DDBJ whole genome shotgun (WGS) entry which is preliminary data.</text>
</comment>
<dbReference type="STRING" id="33978.A6M13_05140"/>
<dbReference type="GO" id="GO:0003677">
    <property type="term" value="F:DNA binding"/>
    <property type="evidence" value="ECO:0007669"/>
    <property type="project" value="UniProtKB-KW"/>
</dbReference>
<evidence type="ECO:0000256" key="2">
    <source>
        <dbReference type="ARBA" id="ARBA00023125"/>
    </source>
</evidence>
<protein>
    <recommendedName>
        <fullName evidence="4">HTH marR-type domain-containing protein</fullName>
    </recommendedName>
</protein>
<evidence type="ECO:0000313" key="6">
    <source>
        <dbReference type="Proteomes" id="UP000093199"/>
    </source>
</evidence>
<accession>A0A1C0Y8C7</accession>
<dbReference type="SMART" id="SM00347">
    <property type="entry name" value="HTH_MARR"/>
    <property type="match status" value="1"/>
</dbReference>